<evidence type="ECO:0000313" key="1">
    <source>
        <dbReference type="EMBL" id="WNQ14134.1"/>
    </source>
</evidence>
<dbReference type="EMBL" id="CP130318">
    <property type="protein sequence ID" value="WNQ14134.1"/>
    <property type="molecule type" value="Genomic_DNA"/>
</dbReference>
<gene>
    <name evidence="1" type="ORF">MJA45_01195</name>
</gene>
<name>A0AA96LIT4_9BACL</name>
<keyword evidence="2" id="KW-1185">Reference proteome</keyword>
<dbReference type="AlphaFoldDB" id="A0AA96LIT4"/>
<dbReference type="RefSeq" id="WP_315607916.1">
    <property type="nucleotide sequence ID" value="NZ_CP130318.1"/>
</dbReference>
<dbReference type="KEGG" id="paun:MJA45_01195"/>
<evidence type="ECO:0000313" key="2">
    <source>
        <dbReference type="Proteomes" id="UP001305702"/>
    </source>
</evidence>
<accession>A0AA96LIT4</accession>
<protein>
    <submittedName>
        <fullName evidence="1">DUF1573 domain-containing protein</fullName>
    </submittedName>
</protein>
<organism evidence="1 2">
    <name type="scientific">Paenibacillus aurantius</name>
    <dbReference type="NCBI Taxonomy" id="2918900"/>
    <lineage>
        <taxon>Bacteria</taxon>
        <taxon>Bacillati</taxon>
        <taxon>Bacillota</taxon>
        <taxon>Bacilli</taxon>
        <taxon>Bacillales</taxon>
        <taxon>Paenibacillaceae</taxon>
        <taxon>Paenibacillus</taxon>
    </lineage>
</organism>
<dbReference type="Proteomes" id="UP001305702">
    <property type="component" value="Chromosome"/>
</dbReference>
<proteinExistence type="predicted"/>
<sequence>MNSLSLNQFQEQVSELLLRHRSVLDVLSKFQQSNAAVQRSVTKAITECGCVQVHAGKQQYSKEMTIEDAKKLLDTHMNGHLCENCLEIVSAEMGKNLFYMASLCNLLDIDMENVVDNESKKCSTLGYFNLS</sequence>
<reference evidence="1 2" key="1">
    <citation type="submission" date="2022-02" db="EMBL/GenBank/DDBJ databases">
        <title>Paenibacillus sp. MBLB1776 Whole Genome Shotgun Sequencing.</title>
        <authorList>
            <person name="Hwang C.Y."/>
            <person name="Cho E.-S."/>
            <person name="Seo M.-J."/>
        </authorList>
    </citation>
    <scope>NUCLEOTIDE SEQUENCE [LARGE SCALE GENOMIC DNA]</scope>
    <source>
        <strain evidence="1 2">MBLB1776</strain>
    </source>
</reference>